<dbReference type="AlphaFoldDB" id="A0A3Q0G3D2"/>
<name>A0A3Q0G3D2_ALLSI</name>
<proteinExistence type="predicted"/>
<organism evidence="1 2">
    <name type="scientific">Alligator sinensis</name>
    <name type="common">Chinese alligator</name>
    <dbReference type="NCBI Taxonomy" id="38654"/>
    <lineage>
        <taxon>Eukaryota</taxon>
        <taxon>Metazoa</taxon>
        <taxon>Chordata</taxon>
        <taxon>Craniata</taxon>
        <taxon>Vertebrata</taxon>
        <taxon>Euteleostomi</taxon>
        <taxon>Archelosauria</taxon>
        <taxon>Archosauria</taxon>
        <taxon>Crocodylia</taxon>
        <taxon>Alligatoridae</taxon>
        <taxon>Alligatorinae</taxon>
        <taxon>Alligator</taxon>
    </lineage>
</organism>
<dbReference type="RefSeq" id="XP_025052598.1">
    <property type="nucleotide sequence ID" value="XM_025196813.1"/>
</dbReference>
<keyword evidence="1" id="KW-1185">Reference proteome</keyword>
<evidence type="ECO:0000313" key="1">
    <source>
        <dbReference type="Proteomes" id="UP000189705"/>
    </source>
</evidence>
<dbReference type="KEGG" id="asn:112549253"/>
<sequence>MHCAKNFWSHHRISRIVRTFHLEMKSQLGTMKRLSDVRKIRYQHERREPLEAGGVQQAPAGGGGSAIGGGSMMVASRELLQAAMVLQQQPGGVASANQRSVTIRRHHQQHQQWSAAIADHLQMLLMVVVARGGYGERRLPPGATGSVDSAFSQGVHVHLLALPMHCQWTPSIYMYFGRITTLKKLPVANEFRELGVTEKERDEKSCY</sequence>
<dbReference type="GeneID" id="112549253"/>
<dbReference type="Proteomes" id="UP000189705">
    <property type="component" value="Unplaced"/>
</dbReference>
<dbReference type="InParanoid" id="A0A3Q0G3D2"/>
<gene>
    <name evidence="2" type="primary">LOC112549253</name>
</gene>
<accession>A0A3Q0G3D2</accession>
<reference evidence="2" key="1">
    <citation type="submission" date="2025-08" db="UniProtKB">
        <authorList>
            <consortium name="RefSeq"/>
        </authorList>
    </citation>
    <scope>IDENTIFICATION</scope>
</reference>
<protein>
    <submittedName>
        <fullName evidence="2">Uncharacterized protein LOC112549253</fullName>
    </submittedName>
</protein>
<evidence type="ECO:0000313" key="2">
    <source>
        <dbReference type="RefSeq" id="XP_025052598.1"/>
    </source>
</evidence>